<dbReference type="InterPro" id="IPR007267">
    <property type="entry name" value="GtrA_DPMS_TM"/>
</dbReference>
<dbReference type="Pfam" id="PF00535">
    <property type="entry name" value="Glycos_transf_2"/>
    <property type="match status" value="1"/>
</dbReference>
<name>A0A147K193_HADYE</name>
<sequence>MVKLSIIVPTYNEAENLAELVRGIFSALEGSDFELIVVDDNSPDGTGKLADELASQHKNMAVVHRPGKLGLGTAILDGLNVARGEIIGVMDADLQHPPEVLRLMLERAEEGADIVVASRYVEGGSVEGWSLLRRIISRGALWLSHLFLPQTKNVKDTLSGCFLFKRDVIRGASIDVKDFKLLLEILVKGRYEKVVEVPYTFRSRAAGKSKLGSRQIFSYVKQLLRLSEYRILKFMAVGASGLVVNNGILWLLVSSFGLFPLLAEIFSIESSIISNFVLNNFWTFKGRTSERFSYRLLKYHGSVILGALVNYAVFALLLSIGLHILVANTIGILLGFIFNYFLSETFVWKWL</sequence>
<evidence type="ECO:0000313" key="11">
    <source>
        <dbReference type="EMBL" id="KUO42629.1"/>
    </source>
</evidence>
<evidence type="ECO:0000256" key="8">
    <source>
        <dbReference type="SAM" id="Phobius"/>
    </source>
</evidence>
<dbReference type="Proteomes" id="UP000074294">
    <property type="component" value="Unassembled WGS sequence"/>
</dbReference>
<keyword evidence="4" id="KW-0808">Transferase</keyword>
<feature type="transmembrane region" description="Helical" evidence="8">
    <location>
        <begin position="324"/>
        <end position="342"/>
    </location>
</feature>
<feature type="domain" description="Glycosyltransferase 2-like" evidence="9">
    <location>
        <begin position="5"/>
        <end position="169"/>
    </location>
</feature>
<dbReference type="Gene3D" id="3.90.550.10">
    <property type="entry name" value="Spore Coat Polysaccharide Biosynthesis Protein SpsA, Chain A"/>
    <property type="match status" value="1"/>
</dbReference>
<evidence type="ECO:0000259" key="10">
    <source>
        <dbReference type="Pfam" id="PF04138"/>
    </source>
</evidence>
<keyword evidence="6 8" id="KW-1133">Transmembrane helix</keyword>
<dbReference type="InterPro" id="IPR039528">
    <property type="entry name" value="DPM1-like"/>
</dbReference>
<evidence type="ECO:0000256" key="6">
    <source>
        <dbReference type="ARBA" id="ARBA00022989"/>
    </source>
</evidence>
<dbReference type="CDD" id="cd06442">
    <property type="entry name" value="DPM1_like"/>
    <property type="match status" value="1"/>
</dbReference>
<dbReference type="GO" id="GO:0006488">
    <property type="term" value="P:dolichol-linked oligosaccharide biosynthetic process"/>
    <property type="evidence" value="ECO:0007669"/>
    <property type="project" value="TreeGrafter"/>
</dbReference>
<dbReference type="STRING" id="1776334.APZ16_01805"/>
<evidence type="ECO:0000256" key="3">
    <source>
        <dbReference type="ARBA" id="ARBA00022676"/>
    </source>
</evidence>
<gene>
    <name evidence="11" type="ORF">APZ16_01805</name>
</gene>
<comment type="subcellular location">
    <subcellularLocation>
        <location evidence="1">Membrane</location>
        <topology evidence="1">Multi-pass membrane protein</topology>
    </subcellularLocation>
</comment>
<proteinExistence type="inferred from homology"/>
<evidence type="ECO:0000256" key="4">
    <source>
        <dbReference type="ARBA" id="ARBA00022679"/>
    </source>
</evidence>
<keyword evidence="5 8" id="KW-0812">Transmembrane</keyword>
<accession>A0A147K193</accession>
<dbReference type="GO" id="GO:0016020">
    <property type="term" value="C:membrane"/>
    <property type="evidence" value="ECO:0007669"/>
    <property type="project" value="UniProtKB-SubCell"/>
</dbReference>
<evidence type="ECO:0000256" key="7">
    <source>
        <dbReference type="ARBA" id="ARBA00023136"/>
    </source>
</evidence>
<comment type="caution">
    <text evidence="11">The sequence shown here is derived from an EMBL/GenBank/DDBJ whole genome shotgun (WGS) entry which is preliminary data.</text>
</comment>
<keyword evidence="3" id="KW-0328">Glycosyltransferase</keyword>
<dbReference type="GO" id="GO:0000271">
    <property type="term" value="P:polysaccharide biosynthetic process"/>
    <property type="evidence" value="ECO:0007669"/>
    <property type="project" value="InterPro"/>
</dbReference>
<dbReference type="EMBL" id="LQMQ01000002">
    <property type="protein sequence ID" value="KUO42629.1"/>
    <property type="molecule type" value="Genomic_DNA"/>
</dbReference>
<keyword evidence="7 8" id="KW-0472">Membrane</keyword>
<dbReference type="Pfam" id="PF04138">
    <property type="entry name" value="GtrA_DPMS_TM"/>
    <property type="match status" value="1"/>
</dbReference>
<dbReference type="AlphaFoldDB" id="A0A147K193"/>
<evidence type="ECO:0000313" key="12">
    <source>
        <dbReference type="Proteomes" id="UP000074294"/>
    </source>
</evidence>
<dbReference type="GO" id="GO:0004582">
    <property type="term" value="F:dolichyl-phosphate beta-D-mannosyltransferase activity"/>
    <property type="evidence" value="ECO:0007669"/>
    <property type="project" value="InterPro"/>
</dbReference>
<feature type="transmembrane region" description="Helical" evidence="8">
    <location>
        <begin position="258"/>
        <end position="278"/>
    </location>
</feature>
<comment type="similarity">
    <text evidence="2">Belongs to the glycosyltransferase 2 family.</text>
</comment>
<dbReference type="GO" id="GO:0035269">
    <property type="term" value="P:protein O-linked glycosylation via mannose"/>
    <property type="evidence" value="ECO:0007669"/>
    <property type="project" value="TreeGrafter"/>
</dbReference>
<dbReference type="PANTHER" id="PTHR43398">
    <property type="entry name" value="DOLICHOL-PHOSPHATE MANNOSYLTRANSFERASE SUBUNIT 1"/>
    <property type="match status" value="1"/>
</dbReference>
<evidence type="ECO:0000256" key="1">
    <source>
        <dbReference type="ARBA" id="ARBA00004141"/>
    </source>
</evidence>
<feature type="transmembrane region" description="Helical" evidence="8">
    <location>
        <begin position="299"/>
        <end position="318"/>
    </location>
</feature>
<dbReference type="GO" id="GO:0006506">
    <property type="term" value="P:GPI anchor biosynthetic process"/>
    <property type="evidence" value="ECO:0007669"/>
    <property type="project" value="TreeGrafter"/>
</dbReference>
<evidence type="ECO:0000259" key="9">
    <source>
        <dbReference type="Pfam" id="PF00535"/>
    </source>
</evidence>
<evidence type="ECO:0000256" key="5">
    <source>
        <dbReference type="ARBA" id="ARBA00022692"/>
    </source>
</evidence>
<dbReference type="InterPro" id="IPR029044">
    <property type="entry name" value="Nucleotide-diphossugar_trans"/>
</dbReference>
<dbReference type="SUPFAM" id="SSF53448">
    <property type="entry name" value="Nucleotide-diphospho-sugar transferases"/>
    <property type="match status" value="1"/>
</dbReference>
<protein>
    <recommendedName>
        <fullName evidence="13">Dolichol monophosphate mannose synthase</fullName>
    </recommendedName>
</protein>
<evidence type="ECO:0000256" key="2">
    <source>
        <dbReference type="ARBA" id="ARBA00006739"/>
    </source>
</evidence>
<reference evidence="11 12" key="1">
    <citation type="journal article" date="2016" name="Nat. Microbiol.">
        <title>Genomic inference of the metabolism of cosmopolitan subsurface Archaea, Hadesarchaea.</title>
        <authorList>
            <person name="Baker B.J."/>
            <person name="Saw J.H."/>
            <person name="Lind A.E."/>
            <person name="Lazar C.S."/>
            <person name="Hinrichs K.-U."/>
            <person name="Teske A.P."/>
            <person name="Ettema T.J."/>
        </authorList>
    </citation>
    <scope>NUCLEOTIDE SEQUENCE [LARGE SCALE GENOMIC DNA]</scope>
</reference>
<feature type="transmembrane region" description="Helical" evidence="8">
    <location>
        <begin position="231"/>
        <end position="252"/>
    </location>
</feature>
<dbReference type="PANTHER" id="PTHR43398:SF1">
    <property type="entry name" value="DOLICHOL-PHOSPHATE MANNOSYLTRANSFERASE SUBUNIT 1"/>
    <property type="match status" value="1"/>
</dbReference>
<feature type="domain" description="GtrA/DPMS transmembrane" evidence="10">
    <location>
        <begin position="233"/>
        <end position="348"/>
    </location>
</feature>
<organism evidence="11 12">
    <name type="scientific">Hadarchaeum yellowstonense</name>
    <dbReference type="NCBI Taxonomy" id="1776334"/>
    <lineage>
        <taxon>Archaea</taxon>
        <taxon>Methanobacteriati</taxon>
        <taxon>Candidatus Hadarchaeota</taxon>
        <taxon>Candidatus Hadarchaeia</taxon>
        <taxon>Candidatus Hadarchaeales</taxon>
        <taxon>Candidatus Hadarchaeaceae</taxon>
        <taxon>Candidatus Hadarchaeum</taxon>
    </lineage>
</organism>
<evidence type="ECO:0008006" key="13">
    <source>
        <dbReference type="Google" id="ProtNLM"/>
    </source>
</evidence>
<dbReference type="InterPro" id="IPR001173">
    <property type="entry name" value="Glyco_trans_2-like"/>
</dbReference>